<name>A0A3S0PL31_9GAMM</name>
<dbReference type="AlphaFoldDB" id="A0A3S0PL31"/>
<organism evidence="2 3">
    <name type="scientific">Dyella choica</name>
    <dbReference type="NCBI Taxonomy" id="1927959"/>
    <lineage>
        <taxon>Bacteria</taxon>
        <taxon>Pseudomonadati</taxon>
        <taxon>Pseudomonadota</taxon>
        <taxon>Gammaproteobacteria</taxon>
        <taxon>Lysobacterales</taxon>
        <taxon>Rhodanobacteraceae</taxon>
        <taxon>Dyella</taxon>
    </lineage>
</organism>
<accession>A0A3S0PL31</accession>
<reference evidence="2 3" key="1">
    <citation type="submission" date="2018-12" db="EMBL/GenBank/DDBJ databases">
        <title>Dyella dinghuensis sp. nov. DHOA06 and Dyella choica sp. nov. 4M-K27, isolated from forest soil.</title>
        <authorList>
            <person name="Qiu L.-H."/>
            <person name="Gao Z.-H."/>
        </authorList>
    </citation>
    <scope>NUCLEOTIDE SEQUENCE [LARGE SCALE GENOMIC DNA]</scope>
    <source>
        <strain evidence="2 3">4M-K27</strain>
    </source>
</reference>
<dbReference type="Proteomes" id="UP000274358">
    <property type="component" value="Unassembled WGS sequence"/>
</dbReference>
<comment type="caution">
    <text evidence="2">The sequence shown here is derived from an EMBL/GenBank/DDBJ whole genome shotgun (WGS) entry which is preliminary data.</text>
</comment>
<dbReference type="PANTHER" id="PTHR38104">
    <property type="match status" value="1"/>
</dbReference>
<evidence type="ECO:0000313" key="2">
    <source>
        <dbReference type="EMBL" id="RUL79681.1"/>
    </source>
</evidence>
<dbReference type="RefSeq" id="WP_126682734.1">
    <property type="nucleotide sequence ID" value="NZ_RYYV01000001.1"/>
</dbReference>
<dbReference type="GO" id="GO:0016989">
    <property type="term" value="F:sigma factor antagonist activity"/>
    <property type="evidence" value="ECO:0007669"/>
    <property type="project" value="InterPro"/>
</dbReference>
<evidence type="ECO:0000313" key="3">
    <source>
        <dbReference type="Proteomes" id="UP000274358"/>
    </source>
</evidence>
<dbReference type="OrthoDB" id="5298512at2"/>
<proteinExistence type="predicted"/>
<dbReference type="PANTHER" id="PTHR38104:SF1">
    <property type="entry name" value="ANTI-SIGMA-E FACTOR RSEA"/>
    <property type="match status" value="1"/>
</dbReference>
<dbReference type="CDD" id="cd16328">
    <property type="entry name" value="RseA_N"/>
    <property type="match status" value="1"/>
</dbReference>
<feature type="domain" description="Anti sigma-E protein RseA N-terminal" evidence="1">
    <location>
        <begin position="6"/>
        <end position="77"/>
    </location>
</feature>
<dbReference type="InterPro" id="IPR005572">
    <property type="entry name" value="Anti-sigma_E_RseA_N"/>
</dbReference>
<gene>
    <name evidence="2" type="ORF">EKH80_00255</name>
</gene>
<dbReference type="InterPro" id="IPR036147">
    <property type="entry name" value="Anti-sigma_E_RseA_N_sf"/>
</dbReference>
<keyword evidence="3" id="KW-1185">Reference proteome</keyword>
<sequence length="225" mass="23834">MTEANMENLSAAMDGELSREELRFLLRRLDHDGSLVQVWARYHVVGEGLRRQLPAMASDGFASRVMAAIEGEHSVAKSPRRDWLRLSMGGAIAASVAVAALMVSRPTAPDSERPPARLAASGATAARGVRAGASLAATTATAVTRHSGNDLLAAVPPSLSPYSASALSQRASVTLGDPMDNPLFQRYRTQNYSMQGYGALDSQDGSYLMLIDTPQARPAAAQGTH</sequence>
<protein>
    <submittedName>
        <fullName evidence="2">Anti-anti-sigma factor</fullName>
    </submittedName>
</protein>
<evidence type="ECO:0000259" key="1">
    <source>
        <dbReference type="Pfam" id="PF03872"/>
    </source>
</evidence>
<dbReference type="Gene3D" id="1.10.10.880">
    <property type="entry name" value="Anti sigma-E protein RseA, N-terminal domain"/>
    <property type="match status" value="1"/>
</dbReference>
<dbReference type="InterPro" id="IPR052383">
    <property type="entry name" value="Anti-sigma-E_RseA-like"/>
</dbReference>
<dbReference type="EMBL" id="RYYV01000001">
    <property type="protein sequence ID" value="RUL79681.1"/>
    <property type="molecule type" value="Genomic_DNA"/>
</dbReference>
<dbReference type="Pfam" id="PF03872">
    <property type="entry name" value="RseA_N"/>
    <property type="match status" value="1"/>
</dbReference>
<dbReference type="SUPFAM" id="SSF89069">
    <property type="entry name" value="N-terminal, cytoplasmic domain of anti-sigmaE factor RseA"/>
    <property type="match status" value="1"/>
</dbReference>